<dbReference type="EMBL" id="CP046911">
    <property type="protein sequence ID" value="QGZ58516.1"/>
    <property type="molecule type" value="Genomic_DNA"/>
</dbReference>
<evidence type="ECO:0000313" key="3">
    <source>
        <dbReference type="EMBL" id="QGZ58516.1"/>
    </source>
</evidence>
<feature type="domain" description="MmgE/PrpD N-terminal" evidence="2">
    <location>
        <begin position="42"/>
        <end position="99"/>
    </location>
</feature>
<gene>
    <name evidence="3" type="ORF">FAZ97_26380</name>
</gene>
<dbReference type="OrthoDB" id="9797528at2"/>
<accession>A0A7Z2GB71</accession>
<feature type="compositionally biased region" description="Basic residues" evidence="1">
    <location>
        <begin position="161"/>
        <end position="173"/>
    </location>
</feature>
<organism evidence="3 4">
    <name type="scientific">Paraburkholderia acidiphila</name>
    <dbReference type="NCBI Taxonomy" id="2571747"/>
    <lineage>
        <taxon>Bacteria</taxon>
        <taxon>Pseudomonadati</taxon>
        <taxon>Pseudomonadota</taxon>
        <taxon>Betaproteobacteria</taxon>
        <taxon>Burkholderiales</taxon>
        <taxon>Burkholderiaceae</taxon>
        <taxon>Paraburkholderia</taxon>
    </lineage>
</organism>
<evidence type="ECO:0000313" key="4">
    <source>
        <dbReference type="Proteomes" id="UP000434209"/>
    </source>
</evidence>
<protein>
    <recommendedName>
        <fullName evidence="2">MmgE/PrpD N-terminal domain-containing protein</fullName>
    </recommendedName>
</protein>
<proteinExistence type="predicted"/>
<name>A0A7Z2GB71_9BURK</name>
<reference evidence="3 4" key="1">
    <citation type="submission" date="2019-12" db="EMBL/GenBank/DDBJ databases">
        <title>Paraburkholderia acidiphila 7Q-K02 sp. nov and Paraburkholderia acidisoli DHF22 sp. nov., two strains isolated from forest soil.</title>
        <authorList>
            <person name="Gao Z."/>
            <person name="Qiu L."/>
        </authorList>
    </citation>
    <scope>NUCLEOTIDE SEQUENCE [LARGE SCALE GENOMIC DNA]</scope>
    <source>
        <strain evidence="3 4">7Q-K02</strain>
    </source>
</reference>
<sequence length="189" mass="19709">MQRRAFMASLTALAAGAGTFGGMGAARAQKVASAPASPTIAQRLAAYAAALSYDDLDANTIEAVKTHTADALGCGIAALGEKPVGIARQVALNYASGDGRGARPFAPVRAPRRARLKNAKGSISLSRAAPKALPDRGRVRERAIVRHGSGRRGAASTAPRARLRPRPARRRSARYAFPGDSSRRSHNCA</sequence>
<dbReference type="KEGG" id="pacp:FAZ97_26380"/>
<dbReference type="InterPro" id="IPR036148">
    <property type="entry name" value="MmgE/PrpD_sf"/>
</dbReference>
<keyword evidence="4" id="KW-1185">Reference proteome</keyword>
<dbReference type="InterPro" id="IPR045336">
    <property type="entry name" value="MmgE_PrpD_N"/>
</dbReference>
<dbReference type="GO" id="GO:0016829">
    <property type="term" value="F:lyase activity"/>
    <property type="evidence" value="ECO:0007669"/>
    <property type="project" value="InterPro"/>
</dbReference>
<dbReference type="AlphaFoldDB" id="A0A7Z2GB71"/>
<dbReference type="InterPro" id="IPR006311">
    <property type="entry name" value="TAT_signal"/>
</dbReference>
<evidence type="ECO:0000259" key="2">
    <source>
        <dbReference type="Pfam" id="PF03972"/>
    </source>
</evidence>
<feature type="region of interest" description="Disordered" evidence="1">
    <location>
        <begin position="145"/>
        <end position="189"/>
    </location>
</feature>
<dbReference type="SUPFAM" id="SSF103378">
    <property type="entry name" value="2-methylcitrate dehydratase PrpD"/>
    <property type="match status" value="1"/>
</dbReference>
<dbReference type="PROSITE" id="PS51318">
    <property type="entry name" value="TAT"/>
    <property type="match status" value="1"/>
</dbReference>
<dbReference type="Gene3D" id="1.10.4100.10">
    <property type="entry name" value="2-methylcitrate dehydratase PrpD"/>
    <property type="match status" value="1"/>
</dbReference>
<dbReference type="Pfam" id="PF03972">
    <property type="entry name" value="MmgE_PrpD_N"/>
    <property type="match status" value="1"/>
</dbReference>
<dbReference type="InterPro" id="IPR042183">
    <property type="entry name" value="MmgE/PrpD_sf_1"/>
</dbReference>
<dbReference type="Proteomes" id="UP000434209">
    <property type="component" value="Chromosome 3"/>
</dbReference>
<evidence type="ECO:0000256" key="1">
    <source>
        <dbReference type="SAM" id="MobiDB-lite"/>
    </source>
</evidence>